<feature type="transmembrane region" description="Helical" evidence="9">
    <location>
        <begin position="524"/>
        <end position="543"/>
    </location>
</feature>
<dbReference type="Pfam" id="PF00003">
    <property type="entry name" value="7tm_3"/>
    <property type="match status" value="1"/>
</dbReference>
<evidence type="ECO:0000256" key="10">
    <source>
        <dbReference type="SAM" id="SignalP"/>
    </source>
</evidence>
<protein>
    <recommendedName>
        <fullName evidence="11">G-protein coupled receptors family 3 profile domain-containing protein</fullName>
    </recommendedName>
</protein>
<keyword evidence="2 9" id="KW-0812">Transmembrane</keyword>
<evidence type="ECO:0000313" key="12">
    <source>
        <dbReference type="EMBL" id="TPX74488.1"/>
    </source>
</evidence>
<dbReference type="GO" id="GO:0007214">
    <property type="term" value="P:gamma-aminobutyric acid signaling pathway"/>
    <property type="evidence" value="ECO:0007669"/>
    <property type="project" value="TreeGrafter"/>
</dbReference>
<keyword evidence="5 9" id="KW-0472">Membrane</keyword>
<dbReference type="GO" id="GO:0004965">
    <property type="term" value="F:G protein-coupled GABA receptor activity"/>
    <property type="evidence" value="ECO:0007669"/>
    <property type="project" value="InterPro"/>
</dbReference>
<dbReference type="InterPro" id="IPR000337">
    <property type="entry name" value="GPCR_3"/>
</dbReference>
<dbReference type="InterPro" id="IPR017978">
    <property type="entry name" value="GPCR_3_C"/>
</dbReference>
<feature type="transmembrane region" description="Helical" evidence="9">
    <location>
        <begin position="453"/>
        <end position="478"/>
    </location>
</feature>
<feature type="transmembrane region" description="Helical" evidence="9">
    <location>
        <begin position="644"/>
        <end position="670"/>
    </location>
</feature>
<feature type="signal peptide" evidence="10">
    <location>
        <begin position="1"/>
        <end position="33"/>
    </location>
</feature>
<gene>
    <name evidence="12" type="ORF">CcCBS67573_g04237</name>
</gene>
<feature type="transmembrane region" description="Helical" evidence="9">
    <location>
        <begin position="612"/>
        <end position="632"/>
    </location>
</feature>
<accession>A0A507FGN3</accession>
<evidence type="ECO:0000313" key="13">
    <source>
        <dbReference type="Proteomes" id="UP000320333"/>
    </source>
</evidence>
<feature type="transmembrane region" description="Helical" evidence="9">
    <location>
        <begin position="676"/>
        <end position="694"/>
    </location>
</feature>
<dbReference type="GO" id="GO:0038039">
    <property type="term" value="C:G protein-coupled receptor heterodimeric complex"/>
    <property type="evidence" value="ECO:0007669"/>
    <property type="project" value="TreeGrafter"/>
</dbReference>
<dbReference type="Gene3D" id="3.40.190.10">
    <property type="entry name" value="Periplasmic binding protein-like II"/>
    <property type="match status" value="2"/>
</dbReference>
<dbReference type="PANTHER" id="PTHR10519">
    <property type="entry name" value="GABA-B RECEPTOR"/>
    <property type="match status" value="1"/>
</dbReference>
<proteinExistence type="predicted"/>
<dbReference type="OrthoDB" id="2157358at2759"/>
<evidence type="ECO:0000256" key="2">
    <source>
        <dbReference type="ARBA" id="ARBA00022692"/>
    </source>
</evidence>
<keyword evidence="8" id="KW-0807">Transducer</keyword>
<dbReference type="PROSITE" id="PS50259">
    <property type="entry name" value="G_PROTEIN_RECEP_F3_4"/>
    <property type="match status" value="1"/>
</dbReference>
<keyword evidence="4" id="KW-0297">G-protein coupled receptor</keyword>
<dbReference type="PRINTS" id="PR00248">
    <property type="entry name" value="GPCRMGR"/>
</dbReference>
<dbReference type="STRING" id="246404.A0A507FGN3"/>
<evidence type="ECO:0000256" key="7">
    <source>
        <dbReference type="ARBA" id="ARBA00023180"/>
    </source>
</evidence>
<dbReference type="Pfam" id="PF01547">
    <property type="entry name" value="SBP_bac_1"/>
    <property type="match status" value="1"/>
</dbReference>
<evidence type="ECO:0000256" key="9">
    <source>
        <dbReference type="SAM" id="Phobius"/>
    </source>
</evidence>
<dbReference type="PANTHER" id="PTHR10519:SF20">
    <property type="entry name" value="G-PROTEIN COUPLED RECEPTOR 156-RELATED"/>
    <property type="match status" value="1"/>
</dbReference>
<dbReference type="SUPFAM" id="SSF53850">
    <property type="entry name" value="Periplasmic binding protein-like II"/>
    <property type="match status" value="1"/>
</dbReference>
<feature type="domain" description="G-protein coupled receptors family 3 profile" evidence="11">
    <location>
        <begin position="454"/>
        <end position="704"/>
    </location>
</feature>
<feature type="transmembrane region" description="Helical" evidence="9">
    <location>
        <begin position="490"/>
        <end position="512"/>
    </location>
</feature>
<feature type="transmembrane region" description="Helical" evidence="9">
    <location>
        <begin position="564"/>
        <end position="584"/>
    </location>
</feature>
<keyword evidence="3 9" id="KW-1133">Transmembrane helix</keyword>
<evidence type="ECO:0000256" key="6">
    <source>
        <dbReference type="ARBA" id="ARBA00023170"/>
    </source>
</evidence>
<organism evidence="12 13">
    <name type="scientific">Chytriomyces confervae</name>
    <dbReference type="NCBI Taxonomy" id="246404"/>
    <lineage>
        <taxon>Eukaryota</taxon>
        <taxon>Fungi</taxon>
        <taxon>Fungi incertae sedis</taxon>
        <taxon>Chytridiomycota</taxon>
        <taxon>Chytridiomycota incertae sedis</taxon>
        <taxon>Chytridiomycetes</taxon>
        <taxon>Chytridiales</taxon>
        <taxon>Chytriomycetaceae</taxon>
        <taxon>Chytriomyces</taxon>
    </lineage>
</organism>
<keyword evidence="6" id="KW-0675">Receptor</keyword>
<dbReference type="EMBL" id="QEAP01000123">
    <property type="protein sequence ID" value="TPX74488.1"/>
    <property type="molecule type" value="Genomic_DNA"/>
</dbReference>
<dbReference type="InterPro" id="IPR002455">
    <property type="entry name" value="GPCR3_GABA-B"/>
</dbReference>
<reference evidence="12 13" key="1">
    <citation type="journal article" date="2019" name="Sci. Rep.">
        <title>Comparative genomics of chytrid fungi reveal insights into the obligate biotrophic and pathogenic lifestyle of Synchytrium endobioticum.</title>
        <authorList>
            <person name="van de Vossenberg B.T.L.H."/>
            <person name="Warris S."/>
            <person name="Nguyen H.D.T."/>
            <person name="van Gent-Pelzer M.P.E."/>
            <person name="Joly D.L."/>
            <person name="van de Geest H.C."/>
            <person name="Bonants P.J.M."/>
            <person name="Smith D.S."/>
            <person name="Levesque C.A."/>
            <person name="van der Lee T.A.J."/>
        </authorList>
    </citation>
    <scope>NUCLEOTIDE SEQUENCE [LARGE SCALE GENOMIC DNA]</scope>
    <source>
        <strain evidence="12 13">CBS 675.73</strain>
    </source>
</reference>
<evidence type="ECO:0000256" key="1">
    <source>
        <dbReference type="ARBA" id="ARBA00004141"/>
    </source>
</evidence>
<keyword evidence="10" id="KW-0732">Signal</keyword>
<name>A0A507FGN3_9FUNG</name>
<feature type="chain" id="PRO_5021344341" description="G-protein coupled receptors family 3 profile domain-containing protein" evidence="10">
    <location>
        <begin position="34"/>
        <end position="874"/>
    </location>
</feature>
<dbReference type="CDD" id="cd15047">
    <property type="entry name" value="7tmC_GABA-B-like"/>
    <property type="match status" value="1"/>
</dbReference>
<keyword evidence="7" id="KW-0325">Glycoprotein</keyword>
<evidence type="ECO:0000256" key="5">
    <source>
        <dbReference type="ARBA" id="ARBA00023136"/>
    </source>
</evidence>
<dbReference type="Proteomes" id="UP000320333">
    <property type="component" value="Unassembled WGS sequence"/>
</dbReference>
<sequence>MPRSRRYGFLQVAASTFCLILWIFASHVAAGTASVPPDRLQRTVNVMLMPSQKNSSIERSLLQDFMDVNFTPKTGIKVVIHMTATRITTDYASQLQLYLSTNDSSMDIFQMDVVWPPEFAEYLVDLSPSIPAGVAEAHNRAMWENNNVNGRQIAVPFYADYGLFYYRDDLLAKYGYTGPPETWDEMEEMAKKITSKEPSVVGYVGQFNAYEGLTCNLMEWLHSADAGSIIAPNGSVVLDSPATRAMLARVRNWFMNGVTPKYALSYTETEAQDKFQSGEAVFMRYWPSAMLTMRQAGVNFSFKVTGLPGTSRQTKFASTLGGWQLALSKATKDEEAALSTLFFMATAEFQKFRFMTLGLFPTVSSLYQDPEVCEKVDCELFGNLNVTVRPSSRSGAHYLEVSRLLYTVVNSYFGQKMSLDAALDESVLGIEQTIGTYTAIIVSQARFIHYDDIITKVCAVLAFVGILSAIVLTVFVRINRKNPVMIAASPDFLCLIMLGVVLELGAILLFVGKPTNAVCIAQPYVITLGYATAYSALLTKTWRIHRIFDAKFAKVGRSLTSAKLMKFVGIYVGVNLAILLAWTFTNAPQVTAIFQTPHNAYLSCTSTADTPFTATLFTLNGLMLVFGSWLAYKTRNIDEEYRESFYIAIIMYNTLIWACIPVGFVFIPSLGQELHFSIRSISILMSCFGVLVFLMGPKVKAVYYGVPKVEEVSLLSDDLRRLSLLQQQTSYAKPTLRRPSTSPELDRYTTDSVRVDYRTGTSLLFMGAWRAAKLNLFEAKDGILVALQKTGKRGKLAESQMIHCFALKNDEPVTVTFSDEVSENEKKLMTAHIKLREGLVFELVSDDTRKLTAILERLKAHGKSVNPNSSNTPK</sequence>
<evidence type="ECO:0000256" key="8">
    <source>
        <dbReference type="ARBA" id="ARBA00023224"/>
    </source>
</evidence>
<comment type="subcellular location">
    <subcellularLocation>
        <location evidence="1">Membrane</location>
        <topology evidence="1">Multi-pass membrane protein</topology>
    </subcellularLocation>
</comment>
<dbReference type="InterPro" id="IPR006059">
    <property type="entry name" value="SBP"/>
</dbReference>
<evidence type="ECO:0000256" key="4">
    <source>
        <dbReference type="ARBA" id="ARBA00023040"/>
    </source>
</evidence>
<dbReference type="AlphaFoldDB" id="A0A507FGN3"/>
<evidence type="ECO:0000259" key="11">
    <source>
        <dbReference type="PROSITE" id="PS50259"/>
    </source>
</evidence>
<evidence type="ECO:0000256" key="3">
    <source>
        <dbReference type="ARBA" id="ARBA00022989"/>
    </source>
</evidence>
<comment type="caution">
    <text evidence="12">The sequence shown here is derived from an EMBL/GenBank/DDBJ whole genome shotgun (WGS) entry which is preliminary data.</text>
</comment>
<keyword evidence="13" id="KW-1185">Reference proteome</keyword>